<dbReference type="PANTHER" id="PTHR37534:SF25">
    <property type="entry name" value="ZN(II)2CYS6 TRANSCRIPTION FACTOR (EUROFUNG)"/>
    <property type="match status" value="1"/>
</dbReference>
<keyword evidence="2" id="KW-0238">DNA-binding</keyword>
<proteinExistence type="predicted"/>
<feature type="domain" description="Zn(2)-C6 fungal-type" evidence="6">
    <location>
        <begin position="15"/>
        <end position="43"/>
    </location>
</feature>
<evidence type="ECO:0000313" key="8">
    <source>
        <dbReference type="Proteomes" id="UP001610563"/>
    </source>
</evidence>
<organism evidence="7 8">
    <name type="scientific">Aspergillus keveii</name>
    <dbReference type="NCBI Taxonomy" id="714993"/>
    <lineage>
        <taxon>Eukaryota</taxon>
        <taxon>Fungi</taxon>
        <taxon>Dikarya</taxon>
        <taxon>Ascomycota</taxon>
        <taxon>Pezizomycotina</taxon>
        <taxon>Eurotiomycetes</taxon>
        <taxon>Eurotiomycetidae</taxon>
        <taxon>Eurotiales</taxon>
        <taxon>Aspergillaceae</taxon>
        <taxon>Aspergillus</taxon>
        <taxon>Aspergillus subgen. Nidulantes</taxon>
    </lineage>
</organism>
<evidence type="ECO:0000259" key="6">
    <source>
        <dbReference type="PROSITE" id="PS50048"/>
    </source>
</evidence>
<dbReference type="Gene3D" id="4.10.240.10">
    <property type="entry name" value="Zn(2)-C6 fungal-type DNA-binding domain"/>
    <property type="match status" value="1"/>
</dbReference>
<feature type="region of interest" description="Disordered" evidence="5">
    <location>
        <begin position="59"/>
        <end position="152"/>
    </location>
</feature>
<dbReference type="Pfam" id="PF00172">
    <property type="entry name" value="Zn_clus"/>
    <property type="match status" value="1"/>
</dbReference>
<comment type="caution">
    <text evidence="7">The sequence shown here is derived from an EMBL/GenBank/DDBJ whole genome shotgun (WGS) entry which is preliminary data.</text>
</comment>
<dbReference type="InterPro" id="IPR036864">
    <property type="entry name" value="Zn2-C6_fun-type_DNA-bd_sf"/>
</dbReference>
<evidence type="ECO:0000256" key="4">
    <source>
        <dbReference type="ARBA" id="ARBA00023242"/>
    </source>
</evidence>
<sequence>MSSTRNGRGASYRPCRERHVKCDRGTPSCSNCTRSLYLLNCVYESPQFKFRTRILASRASADDTNRRSRARASSSAGSPSEASPAPVESSPPQQTGHGAPRGAVTHESVWSSPAEQQSNLQLQPALPDPGSSGPANDFIDNPTEDITAPGNLPAGIPYSTSLIDAAAQSVSVRAEADIFSFYLHTVGPWLDIVSPSRLFGLHVPRIAASEPVLRSACLAYGSHVMYLHHHIPLEVKETLHDRAVRELIPLLTSCHRGRAPEAVLATTVLLRMTEQFLEPDEDRQHHLYGSSTLFETGYTNWSLSADSLSTTSFWAYLRGSIRISFLREQPCPFQLDPLTTVWEDACLTASVTDEAYTNAITYLLAELCTVCWGEAASPDSSISMMTRLEHAIADWKSRLPESFQPWYLEFNEHDTFPDVRYVAPWHYVAWQFYYAAQVMLAVYSPTMSHDTNILQLTRMLEDKIATPTRWLCGVTLCSKDYGVKINGSHLVAWSAQFITGRAEQNKILQLLVSLWEETGWPNQTCCVRLRGLWSGSRRSWARED</sequence>
<name>A0ABR4FKV1_9EURO</name>
<dbReference type="SUPFAM" id="SSF57701">
    <property type="entry name" value="Zn2/Cys6 DNA-binding domain"/>
    <property type="match status" value="1"/>
</dbReference>
<accession>A0ABR4FKV1</accession>
<reference evidence="7 8" key="1">
    <citation type="submission" date="2024-07" db="EMBL/GenBank/DDBJ databases">
        <title>Section-level genome sequencing and comparative genomics of Aspergillus sections Usti and Cavernicolus.</title>
        <authorList>
            <consortium name="Lawrence Berkeley National Laboratory"/>
            <person name="Nybo J.L."/>
            <person name="Vesth T.C."/>
            <person name="Theobald S."/>
            <person name="Frisvad J.C."/>
            <person name="Larsen T.O."/>
            <person name="Kjaerboelling I."/>
            <person name="Rothschild-Mancinelli K."/>
            <person name="Lyhne E.K."/>
            <person name="Kogle M.E."/>
            <person name="Barry K."/>
            <person name="Clum A."/>
            <person name="Na H."/>
            <person name="Ledsgaard L."/>
            <person name="Lin J."/>
            <person name="Lipzen A."/>
            <person name="Kuo A."/>
            <person name="Riley R."/>
            <person name="Mondo S."/>
            <person name="Labutti K."/>
            <person name="Haridas S."/>
            <person name="Pangalinan J."/>
            <person name="Salamov A.A."/>
            <person name="Simmons B.A."/>
            <person name="Magnuson J.K."/>
            <person name="Chen J."/>
            <person name="Drula E."/>
            <person name="Henrissat B."/>
            <person name="Wiebenga A."/>
            <person name="Lubbers R.J."/>
            <person name="Gomes A.C."/>
            <person name="Makela M.R."/>
            <person name="Stajich J."/>
            <person name="Grigoriev I.V."/>
            <person name="Mortensen U.H."/>
            <person name="De Vries R.P."/>
            <person name="Baker S.E."/>
            <person name="Andersen M.R."/>
        </authorList>
    </citation>
    <scope>NUCLEOTIDE SEQUENCE [LARGE SCALE GENOMIC DNA]</scope>
    <source>
        <strain evidence="7 8">CBS 209.92</strain>
    </source>
</reference>
<keyword evidence="1" id="KW-0805">Transcription regulation</keyword>
<keyword evidence="4" id="KW-0539">Nucleus</keyword>
<evidence type="ECO:0000256" key="3">
    <source>
        <dbReference type="ARBA" id="ARBA00023163"/>
    </source>
</evidence>
<dbReference type="SMART" id="SM00066">
    <property type="entry name" value="GAL4"/>
    <property type="match status" value="1"/>
</dbReference>
<dbReference type="PANTHER" id="PTHR37534">
    <property type="entry name" value="TRANSCRIPTIONAL ACTIVATOR PROTEIN UGA3"/>
    <property type="match status" value="1"/>
</dbReference>
<keyword evidence="3" id="KW-0804">Transcription</keyword>
<dbReference type="Proteomes" id="UP001610563">
    <property type="component" value="Unassembled WGS sequence"/>
</dbReference>
<feature type="compositionally biased region" description="Polar residues" evidence="5">
    <location>
        <begin position="108"/>
        <end position="122"/>
    </location>
</feature>
<dbReference type="CDD" id="cd00067">
    <property type="entry name" value="GAL4"/>
    <property type="match status" value="1"/>
</dbReference>
<dbReference type="EMBL" id="JBFTWV010000207">
    <property type="protein sequence ID" value="KAL2783860.1"/>
    <property type="molecule type" value="Genomic_DNA"/>
</dbReference>
<dbReference type="PROSITE" id="PS50048">
    <property type="entry name" value="ZN2_CY6_FUNGAL_2"/>
    <property type="match status" value="1"/>
</dbReference>
<evidence type="ECO:0000256" key="1">
    <source>
        <dbReference type="ARBA" id="ARBA00023015"/>
    </source>
</evidence>
<evidence type="ECO:0000256" key="2">
    <source>
        <dbReference type="ARBA" id="ARBA00023125"/>
    </source>
</evidence>
<evidence type="ECO:0000256" key="5">
    <source>
        <dbReference type="SAM" id="MobiDB-lite"/>
    </source>
</evidence>
<protein>
    <recommendedName>
        <fullName evidence="6">Zn(2)-C6 fungal-type domain-containing protein</fullName>
    </recommendedName>
</protein>
<feature type="compositionally biased region" description="Low complexity" evidence="5">
    <location>
        <begin position="71"/>
        <end position="92"/>
    </location>
</feature>
<evidence type="ECO:0000313" key="7">
    <source>
        <dbReference type="EMBL" id="KAL2783860.1"/>
    </source>
</evidence>
<keyword evidence="8" id="KW-1185">Reference proteome</keyword>
<gene>
    <name evidence="7" type="ORF">BJX66DRAFT_349053</name>
</gene>
<dbReference type="InterPro" id="IPR001138">
    <property type="entry name" value="Zn2Cys6_DnaBD"/>
</dbReference>